<sequence>PAGIPEEEADSWLTSARSGRVQSVRAATWDRCGRPQNAFLTLADGTSACARYRHPRDRLVLGEVLSYWLSRTLGLDSVPPVTLTFSDSLLEQKPRDFCSEELRWEPAQTVALIRWVDEVDSRPKYVFNFLSLCQVCKSATNATATGNSENESESKTKATTITESESESETKATEISQTAHPSSLKLESLVTLAQWGTMIIFDYLTGNYDRVASMQDGVERENDPTILEQSIRNLRPSKRGAKLWLIDNESGLLDAYTVLYLQHSVNSKFIQFHESMLRTMCVFQSSLVRRVERLYQHPAPHRALMRTATHRDALVRKVARDESFRLFREKFPQRLANVVRWIQDCREMVKQEKDRPR</sequence>
<gene>
    <name evidence="2" type="ORF">EGW08_002667</name>
</gene>
<proteinExistence type="predicted"/>
<dbReference type="GO" id="GO:0007267">
    <property type="term" value="P:cell-cell signaling"/>
    <property type="evidence" value="ECO:0007669"/>
    <property type="project" value="TreeGrafter"/>
</dbReference>
<dbReference type="OrthoDB" id="10055077at2759"/>
<name>A0A3S1AE44_ELYCH</name>
<protein>
    <submittedName>
        <fullName evidence="2">Uncharacterized protein</fullName>
    </submittedName>
</protein>
<keyword evidence="3" id="KW-1185">Reference proteome</keyword>
<dbReference type="EMBL" id="RQTK01000052">
    <property type="protein sequence ID" value="RUS89549.1"/>
    <property type="molecule type" value="Genomic_DNA"/>
</dbReference>
<dbReference type="InterPro" id="IPR024868">
    <property type="entry name" value="FJX1/FJ"/>
</dbReference>
<feature type="non-terminal residue" evidence="2">
    <location>
        <position position="1"/>
    </location>
</feature>
<comment type="caution">
    <text evidence="2">The sequence shown here is derived from an EMBL/GenBank/DDBJ whole genome shotgun (WGS) entry which is preliminary data.</text>
</comment>
<dbReference type="Proteomes" id="UP000271974">
    <property type="component" value="Unassembled WGS sequence"/>
</dbReference>
<evidence type="ECO:0000313" key="3">
    <source>
        <dbReference type="Proteomes" id="UP000271974"/>
    </source>
</evidence>
<organism evidence="2 3">
    <name type="scientific">Elysia chlorotica</name>
    <name type="common">Eastern emerald elysia</name>
    <name type="synonym">Sea slug</name>
    <dbReference type="NCBI Taxonomy" id="188477"/>
    <lineage>
        <taxon>Eukaryota</taxon>
        <taxon>Metazoa</taxon>
        <taxon>Spiralia</taxon>
        <taxon>Lophotrochozoa</taxon>
        <taxon>Mollusca</taxon>
        <taxon>Gastropoda</taxon>
        <taxon>Heterobranchia</taxon>
        <taxon>Euthyneura</taxon>
        <taxon>Panpulmonata</taxon>
        <taxon>Sacoglossa</taxon>
        <taxon>Placobranchoidea</taxon>
        <taxon>Plakobranchidae</taxon>
        <taxon>Elysia</taxon>
    </lineage>
</organism>
<dbReference type="AlphaFoldDB" id="A0A3S1AE44"/>
<evidence type="ECO:0000313" key="2">
    <source>
        <dbReference type="EMBL" id="RUS89549.1"/>
    </source>
</evidence>
<accession>A0A3S1AE44</accession>
<reference evidence="2 3" key="1">
    <citation type="submission" date="2019-01" db="EMBL/GenBank/DDBJ databases">
        <title>A draft genome assembly of the solar-powered sea slug Elysia chlorotica.</title>
        <authorList>
            <person name="Cai H."/>
            <person name="Li Q."/>
            <person name="Fang X."/>
            <person name="Li J."/>
            <person name="Curtis N.E."/>
            <person name="Altenburger A."/>
            <person name="Shibata T."/>
            <person name="Feng M."/>
            <person name="Maeda T."/>
            <person name="Schwartz J.A."/>
            <person name="Shigenobu S."/>
            <person name="Lundholm N."/>
            <person name="Nishiyama T."/>
            <person name="Yang H."/>
            <person name="Hasebe M."/>
            <person name="Li S."/>
            <person name="Pierce S.K."/>
            <person name="Wang J."/>
        </authorList>
    </citation>
    <scope>NUCLEOTIDE SEQUENCE [LARGE SCALE GENOMIC DNA]</scope>
    <source>
        <strain evidence="2">EC2010</strain>
        <tissue evidence="2">Whole organism of an adult</tissue>
    </source>
</reference>
<evidence type="ECO:0000256" key="1">
    <source>
        <dbReference type="SAM" id="MobiDB-lite"/>
    </source>
</evidence>
<dbReference type="GO" id="GO:0005615">
    <property type="term" value="C:extracellular space"/>
    <property type="evidence" value="ECO:0007669"/>
    <property type="project" value="TreeGrafter"/>
</dbReference>
<dbReference type="PANTHER" id="PTHR13147:SF5">
    <property type="entry name" value="FOUR-JOINTED BOX PROTEIN 1"/>
    <property type="match status" value="1"/>
</dbReference>
<dbReference type="PRINTS" id="PR02072">
    <property type="entry name" value="4JOINTEDBOX1"/>
</dbReference>
<feature type="region of interest" description="Disordered" evidence="1">
    <location>
        <begin position="143"/>
        <end position="177"/>
    </location>
</feature>
<dbReference type="PANTHER" id="PTHR13147">
    <property type="entry name" value="FOUR-JOINTED BOX PROTEIN 1"/>
    <property type="match status" value="1"/>
</dbReference>